<evidence type="ECO:0000256" key="5">
    <source>
        <dbReference type="ARBA" id="ARBA00022832"/>
    </source>
</evidence>
<sequence>MQAVLKRSSLAVIRWFDSWAGTSNDKSLSPTEALTAGVAKARTIDWGRVVPFVALHLSCLFVFVVGFSWAALITAVSLYVIRMFAITAGYHRYFSHRAYRTSRVGQFCLAVLGASAAQRGPLWWAAHHRHHHKHSDDPLDIHSPKQQGIFWSHIGWVLDRSNFRSQIELIKDFAKFPELRFLDRFDILVPVLLGVSVFLWGVFLEAFAPGLGTNGWQMLVWGFVVSTIALYHGTFTVNSLAHLVGKRRFETKDTSRNNWFIAIITLGEGWHNNHHHYQASARQGFYWWELDVSYYILKTLSVFGIVWDLRPVPKRALTLRRIDG</sequence>
<dbReference type="InterPro" id="IPR005804">
    <property type="entry name" value="FA_desaturase_dom"/>
</dbReference>
<evidence type="ECO:0000256" key="11">
    <source>
        <dbReference type="ARBA" id="ARBA00023160"/>
    </source>
</evidence>
<reference evidence="14 15" key="1">
    <citation type="submission" date="2019-02" db="EMBL/GenBank/DDBJ databases">
        <title>Deep-cultivation of Planctomycetes and their phenomic and genomic characterization uncovers novel biology.</title>
        <authorList>
            <person name="Wiegand S."/>
            <person name="Jogler M."/>
            <person name="Boedeker C."/>
            <person name="Pinto D."/>
            <person name="Vollmers J."/>
            <person name="Rivas-Marin E."/>
            <person name="Kohn T."/>
            <person name="Peeters S.H."/>
            <person name="Heuer A."/>
            <person name="Rast P."/>
            <person name="Oberbeckmann S."/>
            <person name="Bunk B."/>
            <person name="Jeske O."/>
            <person name="Meyerdierks A."/>
            <person name="Storesund J.E."/>
            <person name="Kallscheuer N."/>
            <person name="Luecker S."/>
            <person name="Lage O.M."/>
            <person name="Pohl T."/>
            <person name="Merkel B.J."/>
            <person name="Hornburger P."/>
            <person name="Mueller R.-W."/>
            <person name="Bruemmer F."/>
            <person name="Labrenz M."/>
            <person name="Spormann A.M."/>
            <person name="Op den Camp H."/>
            <person name="Overmann J."/>
            <person name="Amann R."/>
            <person name="Jetten M.S.M."/>
            <person name="Mascher T."/>
            <person name="Medema M.H."/>
            <person name="Devos D.P."/>
            <person name="Kaster A.-K."/>
            <person name="Ovreas L."/>
            <person name="Rohde M."/>
            <person name="Galperin M.Y."/>
            <person name="Jogler C."/>
        </authorList>
    </citation>
    <scope>NUCLEOTIDE SEQUENCE [LARGE SCALE GENOMIC DNA]</scope>
    <source>
        <strain evidence="14 15">Poly30</strain>
    </source>
</reference>
<dbReference type="GO" id="GO:0016020">
    <property type="term" value="C:membrane"/>
    <property type="evidence" value="ECO:0007669"/>
    <property type="project" value="UniProtKB-SubCell"/>
</dbReference>
<dbReference type="CDD" id="cd03505">
    <property type="entry name" value="Delta9-FADS-like"/>
    <property type="match status" value="1"/>
</dbReference>
<dbReference type="GO" id="GO:0006633">
    <property type="term" value="P:fatty acid biosynthetic process"/>
    <property type="evidence" value="ECO:0007669"/>
    <property type="project" value="UniProtKB-KW"/>
</dbReference>
<keyword evidence="3" id="KW-0444">Lipid biosynthesis</keyword>
<keyword evidence="7" id="KW-0560">Oxidoreductase</keyword>
<dbReference type="Proteomes" id="UP000320390">
    <property type="component" value="Chromosome"/>
</dbReference>
<dbReference type="PANTHER" id="PTHR11351">
    <property type="entry name" value="ACYL-COA DESATURASE"/>
    <property type="match status" value="1"/>
</dbReference>
<keyword evidence="11" id="KW-0275">Fatty acid biosynthesis</keyword>
<keyword evidence="15" id="KW-1185">Reference proteome</keyword>
<dbReference type="EMBL" id="CP036434">
    <property type="protein sequence ID" value="QDV08044.1"/>
    <property type="molecule type" value="Genomic_DNA"/>
</dbReference>
<evidence type="ECO:0000256" key="2">
    <source>
        <dbReference type="ARBA" id="ARBA00008749"/>
    </source>
</evidence>
<evidence type="ECO:0000256" key="6">
    <source>
        <dbReference type="ARBA" id="ARBA00022989"/>
    </source>
</evidence>
<evidence type="ECO:0000256" key="7">
    <source>
        <dbReference type="ARBA" id="ARBA00023002"/>
    </source>
</evidence>
<evidence type="ECO:0000313" key="14">
    <source>
        <dbReference type="EMBL" id="QDV08044.1"/>
    </source>
</evidence>
<evidence type="ECO:0000256" key="4">
    <source>
        <dbReference type="ARBA" id="ARBA00022692"/>
    </source>
</evidence>
<evidence type="ECO:0000256" key="8">
    <source>
        <dbReference type="ARBA" id="ARBA00023004"/>
    </source>
</evidence>
<keyword evidence="4 12" id="KW-0812">Transmembrane</keyword>
<feature type="transmembrane region" description="Helical" evidence="12">
    <location>
        <begin position="220"/>
        <end position="244"/>
    </location>
</feature>
<keyword evidence="10 12" id="KW-0472">Membrane</keyword>
<keyword evidence="6 12" id="KW-1133">Transmembrane helix</keyword>
<gene>
    <name evidence="14" type="ORF">Poly30_35800</name>
</gene>
<feature type="transmembrane region" description="Helical" evidence="12">
    <location>
        <begin position="187"/>
        <end position="208"/>
    </location>
</feature>
<dbReference type="Pfam" id="PF00487">
    <property type="entry name" value="FA_desaturase"/>
    <property type="match status" value="1"/>
</dbReference>
<dbReference type="GO" id="GO:0016717">
    <property type="term" value="F:oxidoreductase activity, acting on paired donors, with oxidation of a pair of donors resulting in the reduction of molecular oxygen to two molecules of water"/>
    <property type="evidence" value="ECO:0007669"/>
    <property type="project" value="InterPro"/>
</dbReference>
<keyword evidence="5" id="KW-0276">Fatty acid metabolism</keyword>
<evidence type="ECO:0000256" key="10">
    <source>
        <dbReference type="ARBA" id="ARBA00023136"/>
    </source>
</evidence>
<dbReference type="RefSeq" id="WP_145200014.1">
    <property type="nucleotide sequence ID" value="NZ_CP036434.1"/>
</dbReference>
<accession>A0A518EVF2</accession>
<evidence type="ECO:0000256" key="1">
    <source>
        <dbReference type="ARBA" id="ARBA00004141"/>
    </source>
</evidence>
<evidence type="ECO:0000256" key="3">
    <source>
        <dbReference type="ARBA" id="ARBA00022516"/>
    </source>
</evidence>
<feature type="domain" description="Fatty acid desaturase" evidence="13">
    <location>
        <begin position="68"/>
        <end position="290"/>
    </location>
</feature>
<dbReference type="AlphaFoldDB" id="A0A518EVF2"/>
<keyword evidence="8" id="KW-0408">Iron</keyword>
<dbReference type="InterPro" id="IPR015876">
    <property type="entry name" value="Acyl-CoA_DS"/>
</dbReference>
<name>A0A518EVF2_9BACT</name>
<evidence type="ECO:0000259" key="13">
    <source>
        <dbReference type="Pfam" id="PF00487"/>
    </source>
</evidence>
<feature type="transmembrane region" description="Helical" evidence="12">
    <location>
        <begin position="49"/>
        <end position="70"/>
    </location>
</feature>
<dbReference type="PANTHER" id="PTHR11351:SF31">
    <property type="entry name" value="DESATURASE 1, ISOFORM A-RELATED"/>
    <property type="match status" value="1"/>
</dbReference>
<dbReference type="OrthoDB" id="19906at2"/>
<evidence type="ECO:0000256" key="12">
    <source>
        <dbReference type="SAM" id="Phobius"/>
    </source>
</evidence>
<proteinExistence type="inferred from homology"/>
<keyword evidence="9" id="KW-0443">Lipid metabolism</keyword>
<organism evidence="14 15">
    <name type="scientific">Saltatorellus ferox</name>
    <dbReference type="NCBI Taxonomy" id="2528018"/>
    <lineage>
        <taxon>Bacteria</taxon>
        <taxon>Pseudomonadati</taxon>
        <taxon>Planctomycetota</taxon>
        <taxon>Planctomycetia</taxon>
        <taxon>Planctomycetia incertae sedis</taxon>
        <taxon>Saltatorellus</taxon>
    </lineage>
</organism>
<comment type="subcellular location">
    <subcellularLocation>
        <location evidence="1">Membrane</location>
        <topology evidence="1">Multi-pass membrane protein</topology>
    </subcellularLocation>
</comment>
<dbReference type="PRINTS" id="PR00075">
    <property type="entry name" value="FACDDSATRASE"/>
</dbReference>
<feature type="transmembrane region" description="Helical" evidence="12">
    <location>
        <begin position="76"/>
        <end position="94"/>
    </location>
</feature>
<comment type="similarity">
    <text evidence="2">Belongs to the fatty acid desaturase type 2 family.</text>
</comment>
<protein>
    <submittedName>
        <fullName evidence="14">Fatty acid desaturase</fullName>
    </submittedName>
</protein>
<evidence type="ECO:0000256" key="9">
    <source>
        <dbReference type="ARBA" id="ARBA00023098"/>
    </source>
</evidence>
<evidence type="ECO:0000313" key="15">
    <source>
        <dbReference type="Proteomes" id="UP000320390"/>
    </source>
</evidence>